<dbReference type="EMBL" id="AWVJ01000192">
    <property type="protein sequence ID" value="ERK41495.1"/>
    <property type="molecule type" value="Genomic_DNA"/>
</dbReference>
<dbReference type="HOGENOM" id="CLU_066828_1_0_9"/>
<keyword evidence="1" id="KW-0812">Transmembrane</keyword>
<proteinExistence type="predicted"/>
<keyword evidence="1" id="KW-1133">Transmembrane helix</keyword>
<gene>
    <name evidence="2" type="ORF">HMPREF0373_03240</name>
</gene>
<protein>
    <recommendedName>
        <fullName evidence="4">TadE-like protein</fullName>
    </recommendedName>
</protein>
<organism evidence="2 3">
    <name type="scientific">Eubacterium ramulus ATCC 29099</name>
    <dbReference type="NCBI Taxonomy" id="1256908"/>
    <lineage>
        <taxon>Bacteria</taxon>
        <taxon>Bacillati</taxon>
        <taxon>Bacillota</taxon>
        <taxon>Clostridia</taxon>
        <taxon>Eubacteriales</taxon>
        <taxon>Eubacteriaceae</taxon>
        <taxon>Eubacterium</taxon>
    </lineage>
</organism>
<sequence>MGGGYIAVLLPKKQNKKNYKSLSGIYLKSRHESPANSSDKSESVNCAKALQYARLPGSLTVEAAFVAPWIILAAIVLCSLFSVLRGELYMSAALHNAARIMAAEVTEIEHKENISDDVPADTNIVSHIRLRYLVQKELRGMGWKEEENSGMISEISFRDSNFSGDEIIACVSYQICMPVSFGQWGHLPVKHQVVCKKWTGRKEHGSGTGDSEYVFVTPYGTAYHVSLSCPYLDLSVKSVSEAGVKSLRNKDGGIYYPCSCVKHKNSNVYVTDYGTFYHENPGCYRLKRSVSKIFRSETGSRHPCNKCTTYAK</sequence>
<keyword evidence="1" id="KW-0472">Membrane</keyword>
<dbReference type="eggNOG" id="COG4961">
    <property type="taxonomic scope" value="Bacteria"/>
</dbReference>
<dbReference type="Proteomes" id="UP000016608">
    <property type="component" value="Unassembled WGS sequence"/>
</dbReference>
<dbReference type="PATRIC" id="fig|1256908.3.peg.2969"/>
<dbReference type="AlphaFoldDB" id="U2NU13"/>
<evidence type="ECO:0008006" key="4">
    <source>
        <dbReference type="Google" id="ProtNLM"/>
    </source>
</evidence>
<comment type="caution">
    <text evidence="2">The sequence shown here is derived from an EMBL/GenBank/DDBJ whole genome shotgun (WGS) entry which is preliminary data.</text>
</comment>
<evidence type="ECO:0000313" key="3">
    <source>
        <dbReference type="Proteomes" id="UP000016608"/>
    </source>
</evidence>
<evidence type="ECO:0000313" key="2">
    <source>
        <dbReference type="EMBL" id="ERK41495.1"/>
    </source>
</evidence>
<reference evidence="2 3" key="1">
    <citation type="submission" date="2013-06" db="EMBL/GenBank/DDBJ databases">
        <authorList>
            <person name="Weinstock G."/>
            <person name="Sodergren E."/>
            <person name="Lobos E.A."/>
            <person name="Fulton L."/>
            <person name="Fulton R."/>
            <person name="Courtney L."/>
            <person name="Fronick C."/>
            <person name="O'Laughlin M."/>
            <person name="Godfrey J."/>
            <person name="Wilson R.M."/>
            <person name="Miner T."/>
            <person name="Farmer C."/>
            <person name="Delehaunty K."/>
            <person name="Cordes M."/>
            <person name="Minx P."/>
            <person name="Tomlinson C."/>
            <person name="Chen J."/>
            <person name="Wollam A."/>
            <person name="Pepin K.H."/>
            <person name="Bhonagiri V."/>
            <person name="Zhang X."/>
            <person name="Warren W."/>
            <person name="Mitreva M."/>
            <person name="Mardis E.R."/>
            <person name="Wilson R.K."/>
        </authorList>
    </citation>
    <scope>NUCLEOTIDE SEQUENCE [LARGE SCALE GENOMIC DNA]</scope>
    <source>
        <strain evidence="2 3">ATCC 29099</strain>
    </source>
</reference>
<feature type="transmembrane region" description="Helical" evidence="1">
    <location>
        <begin position="63"/>
        <end position="84"/>
    </location>
</feature>
<evidence type="ECO:0000256" key="1">
    <source>
        <dbReference type="SAM" id="Phobius"/>
    </source>
</evidence>
<keyword evidence="3" id="KW-1185">Reference proteome</keyword>
<name>U2NU13_EUBRA</name>
<accession>U2NU13</accession>